<evidence type="ECO:0000313" key="3">
    <source>
        <dbReference type="EMBL" id="OGM34523.1"/>
    </source>
</evidence>
<dbReference type="Proteomes" id="UP000177169">
    <property type="component" value="Unassembled WGS sequence"/>
</dbReference>
<evidence type="ECO:0000256" key="1">
    <source>
        <dbReference type="ARBA" id="ARBA00007435"/>
    </source>
</evidence>
<dbReference type="AlphaFoldDB" id="A0A1F7Z4C5"/>
<dbReference type="STRING" id="1802505.A3D01_03210"/>
<accession>A0A1F7Z4C5</accession>
<dbReference type="PROSITE" id="PS50164">
    <property type="entry name" value="GIY_YIG"/>
    <property type="match status" value="1"/>
</dbReference>
<evidence type="ECO:0000313" key="4">
    <source>
        <dbReference type="Proteomes" id="UP000177169"/>
    </source>
</evidence>
<protein>
    <recommendedName>
        <fullName evidence="2">GIY-YIG domain-containing protein</fullName>
    </recommendedName>
</protein>
<organism evidence="3 4">
    <name type="scientific">Candidatus Woesebacteria bacterium RIFCSPHIGHO2_02_FULL_39_13</name>
    <dbReference type="NCBI Taxonomy" id="1802505"/>
    <lineage>
        <taxon>Bacteria</taxon>
        <taxon>Candidatus Woeseibacteriota</taxon>
    </lineage>
</organism>
<reference evidence="3 4" key="1">
    <citation type="journal article" date="2016" name="Nat. Commun.">
        <title>Thousands of microbial genomes shed light on interconnected biogeochemical processes in an aquifer system.</title>
        <authorList>
            <person name="Anantharaman K."/>
            <person name="Brown C.T."/>
            <person name="Hug L.A."/>
            <person name="Sharon I."/>
            <person name="Castelle C.J."/>
            <person name="Probst A.J."/>
            <person name="Thomas B.C."/>
            <person name="Singh A."/>
            <person name="Wilkins M.J."/>
            <person name="Karaoz U."/>
            <person name="Brodie E.L."/>
            <person name="Williams K.H."/>
            <person name="Hubbard S.S."/>
            <person name="Banfield J.F."/>
        </authorList>
    </citation>
    <scope>NUCLEOTIDE SEQUENCE [LARGE SCALE GENOMIC DNA]</scope>
</reference>
<feature type="domain" description="GIY-YIG" evidence="2">
    <location>
        <begin position="1"/>
        <end position="78"/>
    </location>
</feature>
<dbReference type="Pfam" id="PF01541">
    <property type="entry name" value="GIY-YIG"/>
    <property type="match status" value="1"/>
</dbReference>
<dbReference type="SUPFAM" id="SSF82771">
    <property type="entry name" value="GIY-YIG endonuclease"/>
    <property type="match status" value="1"/>
</dbReference>
<evidence type="ECO:0000259" key="2">
    <source>
        <dbReference type="PROSITE" id="PS50164"/>
    </source>
</evidence>
<dbReference type="PANTHER" id="PTHR34477:SF1">
    <property type="entry name" value="UPF0213 PROTEIN YHBQ"/>
    <property type="match status" value="1"/>
</dbReference>
<sequence>MYFVYILKLNNGQYYSGYSSNLKQRVVDHKKGRIDATKNFRPLDLVYYAGFKTRKLATNFEKYLESSSGFAFRNKHLI</sequence>
<dbReference type="EMBL" id="MGGR01000005">
    <property type="protein sequence ID" value="OGM34523.1"/>
    <property type="molecule type" value="Genomic_DNA"/>
</dbReference>
<dbReference type="Gene3D" id="3.40.1440.10">
    <property type="entry name" value="GIY-YIG endonuclease"/>
    <property type="match status" value="1"/>
</dbReference>
<gene>
    <name evidence="3" type="ORF">A3D01_03210</name>
</gene>
<dbReference type="PANTHER" id="PTHR34477">
    <property type="entry name" value="UPF0213 PROTEIN YHBQ"/>
    <property type="match status" value="1"/>
</dbReference>
<comment type="caution">
    <text evidence="3">The sequence shown here is derived from an EMBL/GenBank/DDBJ whole genome shotgun (WGS) entry which is preliminary data.</text>
</comment>
<name>A0A1F7Z4C5_9BACT</name>
<dbReference type="InterPro" id="IPR035901">
    <property type="entry name" value="GIY-YIG_endonuc_sf"/>
</dbReference>
<dbReference type="InterPro" id="IPR050190">
    <property type="entry name" value="UPF0213_domain"/>
</dbReference>
<dbReference type="InterPro" id="IPR000305">
    <property type="entry name" value="GIY-YIG_endonuc"/>
</dbReference>
<comment type="similarity">
    <text evidence="1">Belongs to the UPF0213 family.</text>
</comment>
<proteinExistence type="inferred from homology"/>